<sequence>MFVASSVWLLPRSLASAKARVSLLVIWDNAEMVTQTRGDDGDSRCERICSQMQRQRAAVDTLVPPNLSTTHGDEDITTSVTNKELRNDAPSSELVGIKSRVL</sequence>
<organism evidence="2 3">
    <name type="scientific">Phytophthora palmivora</name>
    <dbReference type="NCBI Taxonomy" id="4796"/>
    <lineage>
        <taxon>Eukaryota</taxon>
        <taxon>Sar</taxon>
        <taxon>Stramenopiles</taxon>
        <taxon>Oomycota</taxon>
        <taxon>Peronosporomycetes</taxon>
        <taxon>Peronosporales</taxon>
        <taxon>Peronosporaceae</taxon>
        <taxon>Phytophthora</taxon>
    </lineage>
</organism>
<name>A0A2P4XC53_9STRA</name>
<accession>A0A2P4XC53</accession>
<dbReference type="AlphaFoldDB" id="A0A2P4XC53"/>
<protein>
    <submittedName>
        <fullName evidence="2">Uncharacterized protein</fullName>
    </submittedName>
</protein>
<gene>
    <name evidence="2" type="ORF">PHPALM_27644</name>
</gene>
<evidence type="ECO:0000313" key="3">
    <source>
        <dbReference type="Proteomes" id="UP000237271"/>
    </source>
</evidence>
<evidence type="ECO:0000256" key="1">
    <source>
        <dbReference type="SAM" id="MobiDB-lite"/>
    </source>
</evidence>
<feature type="region of interest" description="Disordered" evidence="1">
    <location>
        <begin position="64"/>
        <end position="91"/>
    </location>
</feature>
<proteinExistence type="predicted"/>
<dbReference type="EMBL" id="NCKW01015312">
    <property type="protein sequence ID" value="POM63109.1"/>
    <property type="molecule type" value="Genomic_DNA"/>
</dbReference>
<keyword evidence="3" id="KW-1185">Reference proteome</keyword>
<reference evidence="2 3" key="1">
    <citation type="journal article" date="2017" name="Genome Biol. Evol.">
        <title>Phytophthora megakarya and P. palmivora, closely related causal agents of cacao black pod rot, underwent increases in genome sizes and gene numbers by different mechanisms.</title>
        <authorList>
            <person name="Ali S.S."/>
            <person name="Shao J."/>
            <person name="Lary D.J."/>
            <person name="Kronmiller B."/>
            <person name="Shen D."/>
            <person name="Strem M.D."/>
            <person name="Amoako-Attah I."/>
            <person name="Akrofi A.Y."/>
            <person name="Begoude B.A."/>
            <person name="Ten Hoopen G.M."/>
            <person name="Coulibaly K."/>
            <person name="Kebe B.I."/>
            <person name="Melnick R.L."/>
            <person name="Guiltinan M.J."/>
            <person name="Tyler B.M."/>
            <person name="Meinhardt L.W."/>
            <person name="Bailey B.A."/>
        </authorList>
    </citation>
    <scope>NUCLEOTIDE SEQUENCE [LARGE SCALE GENOMIC DNA]</scope>
    <source>
        <strain evidence="3">sbr112.9</strain>
    </source>
</reference>
<evidence type="ECO:0000313" key="2">
    <source>
        <dbReference type="EMBL" id="POM63109.1"/>
    </source>
</evidence>
<comment type="caution">
    <text evidence="2">The sequence shown here is derived from an EMBL/GenBank/DDBJ whole genome shotgun (WGS) entry which is preliminary data.</text>
</comment>
<dbReference type="Proteomes" id="UP000237271">
    <property type="component" value="Unassembled WGS sequence"/>
</dbReference>